<dbReference type="AlphaFoldDB" id="G8R7Y6"/>
<dbReference type="EMBL" id="CP003156">
    <property type="protein sequence ID" value="AEV31309.1"/>
    <property type="molecule type" value="Genomic_DNA"/>
</dbReference>
<dbReference type="Proteomes" id="UP000005631">
    <property type="component" value="Chromosome"/>
</dbReference>
<gene>
    <name evidence="1" type="ordered locus">Oweho_0287</name>
</gene>
<dbReference type="PROSITE" id="PS51257">
    <property type="entry name" value="PROKAR_LIPOPROTEIN"/>
    <property type="match status" value="1"/>
</dbReference>
<evidence type="ECO:0000313" key="2">
    <source>
        <dbReference type="Proteomes" id="UP000005631"/>
    </source>
</evidence>
<dbReference type="OrthoDB" id="3521766at2"/>
<dbReference type="Gene3D" id="2.40.70.10">
    <property type="entry name" value="Acid Proteases"/>
    <property type="match status" value="2"/>
</dbReference>
<evidence type="ECO:0008006" key="3">
    <source>
        <dbReference type="Google" id="ProtNLM"/>
    </source>
</evidence>
<dbReference type="InterPro" id="IPR021109">
    <property type="entry name" value="Peptidase_aspartic_dom_sf"/>
</dbReference>
<dbReference type="CDD" id="cd05483">
    <property type="entry name" value="retropepsin_like_bacteria"/>
    <property type="match status" value="1"/>
</dbReference>
<reference evidence="1 2" key="1">
    <citation type="journal article" date="2012" name="Stand. Genomic Sci.">
        <title>Genome sequence of the orange-pigmented seawater bacterium Owenweeksia hongkongensis type strain (UST20020801(T)).</title>
        <authorList>
            <person name="Riedel T."/>
            <person name="Held B."/>
            <person name="Nolan M."/>
            <person name="Lucas S."/>
            <person name="Lapidus A."/>
            <person name="Tice H."/>
            <person name="Del Rio T.G."/>
            <person name="Cheng J.F."/>
            <person name="Han C."/>
            <person name="Tapia R."/>
            <person name="Goodwin L.A."/>
            <person name="Pitluck S."/>
            <person name="Liolios K."/>
            <person name="Mavromatis K."/>
            <person name="Pagani I."/>
            <person name="Ivanova N."/>
            <person name="Mikhailova N."/>
            <person name="Pati A."/>
            <person name="Chen A."/>
            <person name="Palaniappan K."/>
            <person name="Rohde M."/>
            <person name="Tindall B.J."/>
            <person name="Detter J.C."/>
            <person name="Goker M."/>
            <person name="Woyke T."/>
            <person name="Bristow J."/>
            <person name="Eisen J.A."/>
            <person name="Markowitz V."/>
            <person name="Hugenholtz P."/>
            <person name="Klenk H.P."/>
            <person name="Kyrpides N.C."/>
        </authorList>
    </citation>
    <scope>NUCLEOTIDE SEQUENCE</scope>
    <source>
        <strain evidence="2">DSM 17368 / JCM 12287 / NRRL B-23963</strain>
    </source>
</reference>
<dbReference type="Pfam" id="PF13650">
    <property type="entry name" value="Asp_protease_2"/>
    <property type="match status" value="2"/>
</dbReference>
<dbReference type="RefSeq" id="WP_014200670.1">
    <property type="nucleotide sequence ID" value="NC_016599.1"/>
</dbReference>
<keyword evidence="2" id="KW-1185">Reference proteome</keyword>
<dbReference type="HOGENOM" id="CLU_893611_0_0_10"/>
<organism evidence="1 2">
    <name type="scientific">Owenweeksia hongkongensis (strain DSM 17368 / CIP 108786 / JCM 12287 / NRRL B-23963 / UST20020801)</name>
    <dbReference type="NCBI Taxonomy" id="926562"/>
    <lineage>
        <taxon>Bacteria</taxon>
        <taxon>Pseudomonadati</taxon>
        <taxon>Bacteroidota</taxon>
        <taxon>Flavobacteriia</taxon>
        <taxon>Flavobacteriales</taxon>
        <taxon>Owenweeksiaceae</taxon>
        <taxon>Owenweeksia</taxon>
    </lineage>
</organism>
<dbReference type="InterPro" id="IPR034122">
    <property type="entry name" value="Retropepsin-like_bacterial"/>
</dbReference>
<dbReference type="eggNOG" id="ENOG503349K">
    <property type="taxonomic scope" value="Bacteria"/>
</dbReference>
<evidence type="ECO:0000313" key="1">
    <source>
        <dbReference type="EMBL" id="AEV31309.1"/>
    </source>
</evidence>
<dbReference type="STRING" id="926562.Oweho_0287"/>
<proteinExistence type="predicted"/>
<protein>
    <recommendedName>
        <fullName evidence="3">Aspartyl protease</fullName>
    </recommendedName>
</protein>
<dbReference type="KEGG" id="oho:Oweho_0287"/>
<sequence>MKNQFNQTKTFKKYFPMILGLYFGGLLFTSCGVQSEIYWTEGSSVDTSISPLQIPLYKLNKLILIKGEVRGESGYFIFDTGAPGLVLNEAHFEDYQLDPTRKVTGVNGQLHDAHILYVRNLKLGKVAFKQQTADVIDLSHIEKKRNVKILGLLGVDLFRGVELEIDLHKHILKIYKTDKEGNRLYANTPKYKSNQISMPFKYSGAFIELQAEINNKSYRIAFDTGSETLLLDKNLVNRDKIYTSLISSQSLLSTDGSKSGIEIRQLENIKIGLNLKKVTTLTTDFKKLRSHGINVDGLIGYDLMASGIVTINFKNRILQIQPYAKA</sequence>
<accession>G8R7Y6</accession>
<name>G8R7Y6_OWEHD</name>